<evidence type="ECO:0000256" key="5">
    <source>
        <dbReference type="ARBA" id="ARBA00022963"/>
    </source>
</evidence>
<evidence type="ECO:0000313" key="9">
    <source>
        <dbReference type="EMBL" id="RKN52105.1"/>
    </source>
</evidence>
<evidence type="ECO:0000259" key="8">
    <source>
        <dbReference type="Pfam" id="PF13091"/>
    </source>
</evidence>
<feature type="signal peptide" evidence="7">
    <location>
        <begin position="1"/>
        <end position="32"/>
    </location>
</feature>
<evidence type="ECO:0000256" key="7">
    <source>
        <dbReference type="SAM" id="SignalP"/>
    </source>
</evidence>
<keyword evidence="10" id="KW-1185">Reference proteome</keyword>
<organism evidence="9 10">
    <name type="scientific">Micromonospora costi</name>
    <dbReference type="NCBI Taxonomy" id="1530042"/>
    <lineage>
        <taxon>Bacteria</taxon>
        <taxon>Bacillati</taxon>
        <taxon>Actinomycetota</taxon>
        <taxon>Actinomycetes</taxon>
        <taxon>Micromonosporales</taxon>
        <taxon>Micromonosporaceae</taxon>
        <taxon>Micromonospora</taxon>
    </lineage>
</organism>
<dbReference type="EMBL" id="RBAN01000005">
    <property type="protein sequence ID" value="RKN52105.1"/>
    <property type="molecule type" value="Genomic_DNA"/>
</dbReference>
<dbReference type="InterPro" id="IPR025202">
    <property type="entry name" value="PLD-like_dom"/>
</dbReference>
<feature type="domain" description="Phospholipase D-like" evidence="8">
    <location>
        <begin position="79"/>
        <end position="217"/>
    </location>
</feature>
<dbReference type="InterPro" id="IPR051406">
    <property type="entry name" value="PLD_domain"/>
</dbReference>
<dbReference type="PANTHER" id="PTHR43856:SF1">
    <property type="entry name" value="MITOCHONDRIAL CARDIOLIPIN HYDROLASE"/>
    <property type="match status" value="1"/>
</dbReference>
<evidence type="ECO:0000256" key="4">
    <source>
        <dbReference type="ARBA" id="ARBA00022801"/>
    </source>
</evidence>
<evidence type="ECO:0000256" key="2">
    <source>
        <dbReference type="ARBA" id="ARBA00008664"/>
    </source>
</evidence>
<dbReference type="EC" id="3.1.4.4" evidence="3"/>
<comment type="similarity">
    <text evidence="2">Belongs to the phospholipase D family.</text>
</comment>
<dbReference type="PANTHER" id="PTHR43856">
    <property type="entry name" value="CARDIOLIPIN HYDROLASE"/>
    <property type="match status" value="1"/>
</dbReference>
<comment type="catalytic activity">
    <reaction evidence="1">
        <text>a 1,2-diacyl-sn-glycero-3-phosphocholine + H2O = a 1,2-diacyl-sn-glycero-3-phosphate + choline + H(+)</text>
        <dbReference type="Rhea" id="RHEA:14445"/>
        <dbReference type="ChEBI" id="CHEBI:15354"/>
        <dbReference type="ChEBI" id="CHEBI:15377"/>
        <dbReference type="ChEBI" id="CHEBI:15378"/>
        <dbReference type="ChEBI" id="CHEBI:57643"/>
        <dbReference type="ChEBI" id="CHEBI:58608"/>
        <dbReference type="EC" id="3.1.4.4"/>
    </reaction>
</comment>
<evidence type="ECO:0000256" key="1">
    <source>
        <dbReference type="ARBA" id="ARBA00000798"/>
    </source>
</evidence>
<dbReference type="GO" id="GO:0016042">
    <property type="term" value="P:lipid catabolic process"/>
    <property type="evidence" value="ECO:0007669"/>
    <property type="project" value="UniProtKB-KW"/>
</dbReference>
<keyword evidence="6" id="KW-0443">Lipid metabolism</keyword>
<evidence type="ECO:0000256" key="3">
    <source>
        <dbReference type="ARBA" id="ARBA00012027"/>
    </source>
</evidence>
<dbReference type="SUPFAM" id="SSF56024">
    <property type="entry name" value="Phospholipase D/nuclease"/>
    <property type="match status" value="2"/>
</dbReference>
<proteinExistence type="inferred from homology"/>
<keyword evidence="5" id="KW-0442">Lipid degradation</keyword>
<keyword evidence="7" id="KW-0732">Signal</keyword>
<reference evidence="9 10" key="1">
    <citation type="journal article" date="2015" name="Int. J. Syst. Evol. Microbiol.">
        <title>Micromonospora costi sp. nov., isolated from a leaf of Costus speciosus.</title>
        <authorList>
            <person name="Thawai C."/>
        </authorList>
    </citation>
    <scope>NUCLEOTIDE SEQUENCE [LARGE SCALE GENOMIC DNA]</scope>
    <source>
        <strain evidence="9 10">CS1-12</strain>
    </source>
</reference>
<gene>
    <name evidence="9" type="ORF">D7193_26450</name>
</gene>
<dbReference type="GO" id="GO:0004630">
    <property type="term" value="F:phospholipase D activity"/>
    <property type="evidence" value="ECO:0007669"/>
    <property type="project" value="UniProtKB-EC"/>
</dbReference>
<dbReference type="AlphaFoldDB" id="A0A3A9ZV23"/>
<feature type="chain" id="PRO_5017347021" description="phospholipase D" evidence="7">
    <location>
        <begin position="33"/>
        <end position="413"/>
    </location>
</feature>
<dbReference type="OrthoDB" id="3740959at2"/>
<evidence type="ECO:0000313" key="10">
    <source>
        <dbReference type="Proteomes" id="UP000279968"/>
    </source>
</evidence>
<dbReference type="Gene3D" id="3.30.870.10">
    <property type="entry name" value="Endonuclease Chain A"/>
    <property type="match status" value="2"/>
</dbReference>
<name>A0A3A9ZV23_9ACTN</name>
<dbReference type="Pfam" id="PF13091">
    <property type="entry name" value="PLDc_2"/>
    <property type="match status" value="2"/>
</dbReference>
<dbReference type="GO" id="GO:0016891">
    <property type="term" value="F:RNA endonuclease activity producing 5'-phosphomonoesters, hydrolytic mechanism"/>
    <property type="evidence" value="ECO:0007669"/>
    <property type="project" value="TreeGrafter"/>
</dbReference>
<comment type="caution">
    <text evidence="9">The sequence shown here is derived from an EMBL/GenBank/DDBJ whole genome shotgun (WGS) entry which is preliminary data.</text>
</comment>
<dbReference type="RefSeq" id="WP_120782336.1">
    <property type="nucleotide sequence ID" value="NZ_JBHLUP010000005.1"/>
</dbReference>
<accession>A0A3A9ZV23</accession>
<sequence length="413" mass="43745">MIMSRVGGAIRRTLVCSLVALCVLTPTGVASAAPVAAGISTASTTLAGYPVWAHFTDPTAGRDYTIVNELQRLIDAAPAGSTIRGAIHSISVDSVADALLRAQGRGVTVLALLDGKNAASTDPAVATIRQLSNHQFCLNGNGGHGCISTSADGDMHTKVFTFTATTDPDGVARGNVVWFGSSNLTYATGPDAFNNAITVYGDAAFAAGINANFTDMWNRRHYSGNDYYDSASGRGYYQAAVADAYASPEGAGQTDTIVTRLNDLTPDADCRLRVGMASVTTGRPGIVNLVTHFRAAGCKVWMVIGTNADGGIAMSQSVYNQLLDAGVAIRRKDKVHDKFFVAYGRYGGAAQYRVYTGSQNWTQDALNENDELFVKMAPETGSTHPLYDAYYTHFNDAYNTGVTCAKSTFPCRS</sequence>
<keyword evidence="4" id="KW-0378">Hydrolase</keyword>
<evidence type="ECO:0000256" key="6">
    <source>
        <dbReference type="ARBA" id="ARBA00023098"/>
    </source>
</evidence>
<protein>
    <recommendedName>
        <fullName evidence="3">phospholipase D</fullName>
        <ecNumber evidence="3">3.1.4.4</ecNumber>
    </recommendedName>
</protein>
<dbReference type="Proteomes" id="UP000279968">
    <property type="component" value="Unassembled WGS sequence"/>
</dbReference>
<feature type="domain" description="Phospholipase D-like" evidence="8">
    <location>
        <begin position="273"/>
        <end position="377"/>
    </location>
</feature>